<protein>
    <recommendedName>
        <fullName evidence="9 10">Homogentisate 1,2-dioxygenase</fullName>
        <shortName evidence="9">HGDO</shortName>
        <ecNumber evidence="9 10">1.13.11.5</ecNumber>
    </recommendedName>
    <alternativeName>
        <fullName evidence="9">Homogentisate oxygenase</fullName>
    </alternativeName>
    <alternativeName>
        <fullName evidence="9">Homogentisic acid oxidase</fullName>
    </alternativeName>
    <alternativeName>
        <fullName evidence="9">Homogentisicase</fullName>
    </alternativeName>
</protein>
<evidence type="ECO:0000256" key="9">
    <source>
        <dbReference type="HAMAP-Rule" id="MF_00334"/>
    </source>
</evidence>
<feature type="binding site" evidence="9">
    <location>
        <position position="397"/>
    </location>
    <ligand>
        <name>Fe cation</name>
        <dbReference type="ChEBI" id="CHEBI:24875"/>
    </ligand>
</feature>
<keyword evidence="8 9" id="KW-0585">Phenylalanine catabolism</keyword>
<feature type="domain" description="Homogentisate 1,2-dioxygenase N-terminal" evidence="12">
    <location>
        <begin position="19"/>
        <end position="286"/>
    </location>
</feature>
<keyword evidence="7 9" id="KW-0408">Iron</keyword>
<dbReference type="InterPro" id="IPR014710">
    <property type="entry name" value="RmlC-like_jellyroll"/>
</dbReference>
<dbReference type="PANTHER" id="PTHR11056">
    <property type="entry name" value="HOMOGENTISATE 1,2-DIOXYGENASE"/>
    <property type="match status" value="1"/>
</dbReference>
<evidence type="ECO:0000259" key="11">
    <source>
        <dbReference type="Pfam" id="PF04209"/>
    </source>
</evidence>
<feature type="domain" description="Homogentisate 1,2-dioxygenase C-terminal" evidence="11">
    <location>
        <begin position="288"/>
        <end position="440"/>
    </location>
</feature>
<dbReference type="InterPro" id="IPR046451">
    <property type="entry name" value="HgmA_C"/>
</dbReference>
<reference evidence="14" key="1">
    <citation type="submission" date="2015-12" db="EMBL/GenBank/DDBJ databases">
        <title>Complete genome sequence of Pandoraea norimbergensis DSM 11628.</title>
        <authorList>
            <person name="Ee R."/>
            <person name="Lim Y.-L."/>
            <person name="Yong D."/>
            <person name="Yin W.-F."/>
            <person name="Chan K.-G."/>
        </authorList>
    </citation>
    <scope>NUCLEOTIDE SEQUENCE [LARGE SCALE GENOMIC DNA]</scope>
    <source>
        <strain evidence="14">DSM 11628</strain>
    </source>
</reference>
<proteinExistence type="inferred from homology"/>
<dbReference type="EMBL" id="CP013480">
    <property type="protein sequence ID" value="ALS61491.1"/>
    <property type="molecule type" value="Genomic_DNA"/>
</dbReference>
<dbReference type="SUPFAM" id="SSF51182">
    <property type="entry name" value="RmlC-like cupins"/>
    <property type="match status" value="1"/>
</dbReference>
<feature type="active site" description="Proton acceptor" evidence="9">
    <location>
        <position position="299"/>
    </location>
</feature>
<dbReference type="InterPro" id="IPR046452">
    <property type="entry name" value="HgmA_N"/>
</dbReference>
<evidence type="ECO:0000259" key="12">
    <source>
        <dbReference type="Pfam" id="PF20510"/>
    </source>
</evidence>
<evidence type="ECO:0000256" key="4">
    <source>
        <dbReference type="ARBA" id="ARBA00022878"/>
    </source>
</evidence>
<dbReference type="CDD" id="cd07000">
    <property type="entry name" value="cupin_HGO_N"/>
    <property type="match status" value="1"/>
</dbReference>
<keyword evidence="4 9" id="KW-0828">Tyrosine catabolism</keyword>
<dbReference type="Gene3D" id="2.60.120.10">
    <property type="entry name" value="Jelly Rolls"/>
    <property type="match status" value="1"/>
</dbReference>
<dbReference type="EC" id="1.13.11.5" evidence="9 10"/>
<comment type="subunit">
    <text evidence="9">Hexamer; dimer of trimers.</text>
</comment>
<evidence type="ECO:0000256" key="8">
    <source>
        <dbReference type="ARBA" id="ARBA00023232"/>
    </source>
</evidence>
<organism evidence="13 14">
    <name type="scientific">Pandoraea norimbergensis</name>
    <dbReference type="NCBI Taxonomy" id="93219"/>
    <lineage>
        <taxon>Bacteria</taxon>
        <taxon>Pseudomonadati</taxon>
        <taxon>Pseudomonadota</taxon>
        <taxon>Betaproteobacteria</taxon>
        <taxon>Burkholderiales</taxon>
        <taxon>Burkholderiaceae</taxon>
        <taxon>Pandoraea</taxon>
    </lineage>
</organism>
<evidence type="ECO:0000256" key="2">
    <source>
        <dbReference type="ARBA" id="ARBA00007757"/>
    </source>
</evidence>
<accession>A0ABM5WLZ4</accession>
<dbReference type="Proteomes" id="UP000060277">
    <property type="component" value="Chromosome"/>
</dbReference>
<sequence>MHSIHSIKRADQIQGELGYLSGFLNEFATEALPGALPVGQNSPQRAPYGLYAEQLSGTAFTAPRGHNRRSWVYRIRPAAMHKPFTEIEQSRWLSRFDDVPAPPNQMRWDPLPMPAAPTDFVDGMVTMGGNGSPDGQRGCGIHLYAANKSMDGRFFYNADGELLIVPQEGRLRMATEFGVMDVEPYEIAVVPRGVRFRVTLLDGTARGYVCENYGALLRLPDLGPIGSNGLANPRDFLTPVAAYEDMEGDFELVAKFGGELWRADIGHSPLDVVAWHGNYAPYKYDLRHFNTIGSISYDHPDPSIFLVLQSQSNTPGVDDIDFVIFPPRWLAMENSFRPPWFHRNIASEFMGLIHGVYDAKAEGFVPGGASLHNCMSGHGPDADTFEKASAADTSKPHKVEATMAFMFETPAVIRPTRFALETKQLQDNYYTCWQGLKKHFNPNQK</sequence>
<evidence type="ECO:0000256" key="1">
    <source>
        <dbReference type="ARBA" id="ARBA00001962"/>
    </source>
</evidence>
<evidence type="ECO:0000256" key="6">
    <source>
        <dbReference type="ARBA" id="ARBA00023002"/>
    </source>
</evidence>
<feature type="binding site" evidence="9">
    <location>
        <position position="378"/>
    </location>
    <ligand>
        <name>homogentisate</name>
        <dbReference type="ChEBI" id="CHEBI:16169"/>
    </ligand>
</feature>
<comment type="cofactor">
    <cofactor evidence="1 9">
        <name>Fe cation</name>
        <dbReference type="ChEBI" id="CHEBI:24875"/>
    </cofactor>
</comment>
<evidence type="ECO:0000256" key="10">
    <source>
        <dbReference type="NCBIfam" id="TIGR01015"/>
    </source>
</evidence>
<dbReference type="Pfam" id="PF20510">
    <property type="entry name" value="HgmA_N"/>
    <property type="match status" value="1"/>
</dbReference>
<keyword evidence="5 9" id="KW-0223">Dioxygenase</keyword>
<keyword evidence="3 9" id="KW-0479">Metal-binding</keyword>
<evidence type="ECO:0000256" key="7">
    <source>
        <dbReference type="ARBA" id="ARBA00023004"/>
    </source>
</evidence>
<keyword evidence="6 9" id="KW-0560">Oxidoreductase</keyword>
<dbReference type="HAMAP" id="MF_00334">
    <property type="entry name" value="Homogentis_dioxygen"/>
    <property type="match status" value="1"/>
</dbReference>
<dbReference type="NCBIfam" id="TIGR01015">
    <property type="entry name" value="hmgA"/>
    <property type="match status" value="1"/>
</dbReference>
<comment type="pathway">
    <text evidence="9">Amino-acid degradation; L-phenylalanine degradation; acetoacetate and fumarate from L-phenylalanine: step 4/6.</text>
</comment>
<dbReference type="InterPro" id="IPR022950">
    <property type="entry name" value="Homogentis_dOase_bac"/>
</dbReference>
<gene>
    <name evidence="9" type="primary">hmgA</name>
    <name evidence="13" type="ORF">AT302_18630</name>
</gene>
<comment type="catalytic activity">
    <reaction evidence="9">
        <text>homogentisate + O2 = 4-maleylacetoacetate + H(+)</text>
        <dbReference type="Rhea" id="RHEA:15449"/>
        <dbReference type="ChEBI" id="CHEBI:15378"/>
        <dbReference type="ChEBI" id="CHEBI:15379"/>
        <dbReference type="ChEBI" id="CHEBI:16169"/>
        <dbReference type="ChEBI" id="CHEBI:17105"/>
        <dbReference type="EC" id="1.13.11.5"/>
    </reaction>
</comment>
<keyword evidence="14" id="KW-1185">Reference proteome</keyword>
<comment type="caution">
    <text evidence="9">Lacks conserved residue(s) required for the propagation of feature annotation.</text>
</comment>
<comment type="function">
    <text evidence="9">Involved in the catabolism of homogentisate (2,5-dihydroxyphenylacetate or 2,5-OH-PhAc), a central intermediate in the degradation of phenylalanine and tyrosine. Catalyzes the oxidative ring cleavage of the aromatic ring of homogentisate to yield maleylacetoacetate.</text>
</comment>
<evidence type="ECO:0000313" key="14">
    <source>
        <dbReference type="Proteomes" id="UP000060277"/>
    </source>
</evidence>
<name>A0ABM5WLZ4_9BURK</name>
<dbReference type="InterPro" id="IPR005708">
    <property type="entry name" value="Homogentis_dOase"/>
</dbReference>
<evidence type="ECO:0000256" key="3">
    <source>
        <dbReference type="ARBA" id="ARBA00022723"/>
    </source>
</evidence>
<dbReference type="RefSeq" id="WP_058378402.1">
    <property type="nucleotide sequence ID" value="NZ_CP013480.3"/>
</dbReference>
<dbReference type="InterPro" id="IPR011051">
    <property type="entry name" value="RmlC_Cupin_sf"/>
</dbReference>
<evidence type="ECO:0000256" key="5">
    <source>
        <dbReference type="ARBA" id="ARBA00022964"/>
    </source>
</evidence>
<dbReference type="Pfam" id="PF04209">
    <property type="entry name" value="HgmA_C"/>
    <property type="match status" value="1"/>
</dbReference>
<evidence type="ECO:0000313" key="13">
    <source>
        <dbReference type="EMBL" id="ALS61491.1"/>
    </source>
</evidence>
<dbReference type="PANTHER" id="PTHR11056:SF0">
    <property type="entry name" value="HOMOGENTISATE 1,2-DIOXYGENASE"/>
    <property type="match status" value="1"/>
</dbReference>
<comment type="similarity">
    <text evidence="2 9">Belongs to the homogentisate dioxygenase family.</text>
</comment>